<sequence>MKHVDSTVDVSESKDGGTTITVPLIPSPTRLTRSAAASEAKVLRSKSISRSHFENHVALPIIDGKGKRGKNAAVTKDGDKVVPARMDSETDLATDGDDKANSPEKRGRGRLRNSSKKQTKVEVNGIASGEESGILGNGKVQSQYLIYPPAAPSSIFSPGLKTLSSRSKKAGEEDSEADLQERKVLEMFQMSRVWNVDLKK</sequence>
<feature type="compositionally biased region" description="Basic and acidic residues" evidence="1">
    <location>
        <begin position="76"/>
        <end position="88"/>
    </location>
</feature>
<gene>
    <name evidence="2" type="ORF">D9758_005434</name>
</gene>
<comment type="caution">
    <text evidence="2">The sequence shown here is derived from an EMBL/GenBank/DDBJ whole genome shotgun (WGS) entry which is preliminary data.</text>
</comment>
<evidence type="ECO:0000313" key="3">
    <source>
        <dbReference type="Proteomes" id="UP000559256"/>
    </source>
</evidence>
<evidence type="ECO:0000256" key="1">
    <source>
        <dbReference type="SAM" id="MobiDB-lite"/>
    </source>
</evidence>
<protein>
    <submittedName>
        <fullName evidence="2">Uncharacterized protein</fullName>
    </submittedName>
</protein>
<feature type="compositionally biased region" description="Basic residues" evidence="1">
    <location>
        <begin position="107"/>
        <end position="118"/>
    </location>
</feature>
<evidence type="ECO:0000313" key="2">
    <source>
        <dbReference type="EMBL" id="KAF5365317.1"/>
    </source>
</evidence>
<organism evidence="2 3">
    <name type="scientific">Tetrapyrgos nigripes</name>
    <dbReference type="NCBI Taxonomy" id="182062"/>
    <lineage>
        <taxon>Eukaryota</taxon>
        <taxon>Fungi</taxon>
        <taxon>Dikarya</taxon>
        <taxon>Basidiomycota</taxon>
        <taxon>Agaricomycotina</taxon>
        <taxon>Agaricomycetes</taxon>
        <taxon>Agaricomycetidae</taxon>
        <taxon>Agaricales</taxon>
        <taxon>Marasmiineae</taxon>
        <taxon>Marasmiaceae</taxon>
        <taxon>Tetrapyrgos</taxon>
    </lineage>
</organism>
<feature type="region of interest" description="Disordered" evidence="1">
    <location>
        <begin position="153"/>
        <end position="177"/>
    </location>
</feature>
<proteinExistence type="predicted"/>
<feature type="compositionally biased region" description="Basic and acidic residues" evidence="1">
    <location>
        <begin position="1"/>
        <end position="15"/>
    </location>
</feature>
<feature type="region of interest" description="Disordered" evidence="1">
    <location>
        <begin position="65"/>
        <end position="123"/>
    </location>
</feature>
<feature type="region of interest" description="Disordered" evidence="1">
    <location>
        <begin position="1"/>
        <end position="23"/>
    </location>
</feature>
<dbReference type="Proteomes" id="UP000559256">
    <property type="component" value="Unassembled WGS sequence"/>
</dbReference>
<dbReference type="EMBL" id="JAACJM010000028">
    <property type="protein sequence ID" value="KAF5365317.1"/>
    <property type="molecule type" value="Genomic_DNA"/>
</dbReference>
<dbReference type="AlphaFoldDB" id="A0A8H5LPZ6"/>
<keyword evidence="3" id="KW-1185">Reference proteome</keyword>
<feature type="compositionally biased region" description="Basic and acidic residues" evidence="1">
    <location>
        <begin position="96"/>
        <end position="106"/>
    </location>
</feature>
<accession>A0A8H5LPZ6</accession>
<reference evidence="2 3" key="1">
    <citation type="journal article" date="2020" name="ISME J.">
        <title>Uncovering the hidden diversity of litter-decomposition mechanisms in mushroom-forming fungi.</title>
        <authorList>
            <person name="Floudas D."/>
            <person name="Bentzer J."/>
            <person name="Ahren D."/>
            <person name="Johansson T."/>
            <person name="Persson P."/>
            <person name="Tunlid A."/>
        </authorList>
    </citation>
    <scope>NUCLEOTIDE SEQUENCE [LARGE SCALE GENOMIC DNA]</scope>
    <source>
        <strain evidence="2 3">CBS 291.85</strain>
    </source>
</reference>
<name>A0A8H5LPZ6_9AGAR</name>